<reference evidence="6" key="1">
    <citation type="submission" date="2021-11" db="EMBL/GenBank/DDBJ databases">
        <authorList>
            <person name="Schell T."/>
        </authorList>
    </citation>
    <scope>NUCLEOTIDE SEQUENCE</scope>
    <source>
        <strain evidence="6">M5</strain>
    </source>
</reference>
<gene>
    <name evidence="6" type="ORF">DGAL_LOCUS10274</name>
</gene>
<evidence type="ECO:0000256" key="2">
    <source>
        <dbReference type="ARBA" id="ARBA00023006"/>
    </source>
</evidence>
<comment type="similarity">
    <text evidence="1">Belongs to the EPG5 family.</text>
</comment>
<keyword evidence="7" id="KW-1185">Reference proteome</keyword>
<evidence type="ECO:0000259" key="5">
    <source>
        <dbReference type="Pfam" id="PF26573"/>
    </source>
</evidence>
<feature type="domain" description="Epg5-like central TPR repeats" evidence="4">
    <location>
        <begin position="1617"/>
        <end position="2013"/>
    </location>
</feature>
<evidence type="ECO:0000313" key="6">
    <source>
        <dbReference type="EMBL" id="CAH0106990.1"/>
    </source>
</evidence>
<evidence type="ECO:0000256" key="1">
    <source>
        <dbReference type="ARBA" id="ARBA00010948"/>
    </source>
</evidence>
<keyword evidence="2" id="KW-0072">Autophagy</keyword>
<proteinExistence type="inferred from homology"/>
<evidence type="ECO:0000259" key="4">
    <source>
        <dbReference type="Pfam" id="PF26103"/>
    </source>
</evidence>
<dbReference type="EMBL" id="CAKKLH010000246">
    <property type="protein sequence ID" value="CAH0106990.1"/>
    <property type="molecule type" value="Genomic_DNA"/>
</dbReference>
<feature type="region of interest" description="Disordered" evidence="3">
    <location>
        <begin position="1"/>
        <end position="20"/>
    </location>
</feature>
<dbReference type="GO" id="GO:0005737">
    <property type="term" value="C:cytoplasm"/>
    <property type="evidence" value="ECO:0007669"/>
    <property type="project" value="TreeGrafter"/>
</dbReference>
<protein>
    <recommendedName>
        <fullName evidence="8">Ectopic P granules protein 5 homolog</fullName>
    </recommendedName>
</protein>
<dbReference type="Pfam" id="PF26103">
    <property type="entry name" value="TPR_Epg5"/>
    <property type="match status" value="1"/>
</dbReference>
<dbReference type="InterPro" id="IPR059030">
    <property type="entry name" value="TPR_Epg5_mid"/>
</dbReference>
<dbReference type="Pfam" id="PF26573">
    <property type="entry name" value="TPR_Epg5_2"/>
    <property type="match status" value="1"/>
</dbReference>
<dbReference type="InterPro" id="IPR058750">
    <property type="entry name" value="TPR_Epg5"/>
</dbReference>
<accession>A0A8J2S0R0</accession>
<evidence type="ECO:0008006" key="8">
    <source>
        <dbReference type="Google" id="ProtNLM"/>
    </source>
</evidence>
<dbReference type="InterPro" id="IPR051436">
    <property type="entry name" value="Autophagy-related_EPG5"/>
</dbReference>
<dbReference type="PANTHER" id="PTHR31139:SF4">
    <property type="entry name" value="ECTOPIC P GRANULES PROTEIN 5 HOMOLOG"/>
    <property type="match status" value="1"/>
</dbReference>
<evidence type="ECO:0000256" key="3">
    <source>
        <dbReference type="SAM" id="MobiDB-lite"/>
    </source>
</evidence>
<organism evidence="6 7">
    <name type="scientific">Daphnia galeata</name>
    <dbReference type="NCBI Taxonomy" id="27404"/>
    <lineage>
        <taxon>Eukaryota</taxon>
        <taxon>Metazoa</taxon>
        <taxon>Ecdysozoa</taxon>
        <taxon>Arthropoda</taxon>
        <taxon>Crustacea</taxon>
        <taxon>Branchiopoda</taxon>
        <taxon>Diplostraca</taxon>
        <taxon>Cladocera</taxon>
        <taxon>Anomopoda</taxon>
        <taxon>Daphniidae</taxon>
        <taxon>Daphnia</taxon>
    </lineage>
</organism>
<evidence type="ECO:0000313" key="7">
    <source>
        <dbReference type="Proteomes" id="UP000789390"/>
    </source>
</evidence>
<dbReference type="Proteomes" id="UP000789390">
    <property type="component" value="Unassembled WGS sequence"/>
</dbReference>
<feature type="domain" description="Epg5-like TPR" evidence="5">
    <location>
        <begin position="1195"/>
        <end position="1366"/>
    </location>
</feature>
<dbReference type="GO" id="GO:0097352">
    <property type="term" value="P:autophagosome maturation"/>
    <property type="evidence" value="ECO:0007669"/>
    <property type="project" value="TreeGrafter"/>
</dbReference>
<dbReference type="OrthoDB" id="75419at2759"/>
<dbReference type="PANTHER" id="PTHR31139">
    <property type="entry name" value="ECTOPIC P GRANULES PROTEIN 5 HOMOLOG"/>
    <property type="match status" value="1"/>
</dbReference>
<sequence>MAEAVRTRNKKKGKSKSSDKVVEPLEILDIKKEVGCYLHFEDEPENELEAITQVQKILPKQDAHVQAAETSKNKETEPILNSYKKESNFIETHSNSTILQETSQIVEAAENSETRKKEPAILTPSQKELNCVEICSSSSVLLETAEIVSESGHEKTFTCEESAYEKLGKLLIESAVVTETKAPSAPASSVLNDMFNLDLPCDKMVADIVFPQSFEDSIYQVFCKQQQLSNLKPFTAEQLVSFYENLLLEGEMAVVNSFLDCRKHLESHPLYDSLTYFLRSRIMLKSTIEELDQMNRDVEILASQMWTTETKRVVEYSECSDGKKVKGYHDFTVAHINEKSSLQLIRQLQQQREKIQEKLVLSIYESHWWKLRVEWLICQGSKQSEHGSISVLFAFLRRPVKDRVFIDHLKSWLNYVAVSLLKRARKEDYLFLAHHALRCPTGLARWGSPYLQTPFYDPFEDRQGTNVHHVDVVLALLSILCQPIRSRQEFLQSWVDPDQDSHWVWLDSEGEDECGDDQMTVMNLTDDDLLSLIHQIPIANAFRFAFQFRQQDKVDVPTGPLEAGQWLRCFAICRHLLTMFESGLQTYQGPRYKNLAKKFGQLTLHTVCNLSDIWQTQKMERFVDTAMLERLTREYEHVVLEGLSLLIRTRQQRSWHFLSRIPLNGLTPRLRFQLWVRWHSEIIGEPIELDHLDSFNQESTFHADSFWNLLSTKLIQLPEPDRFVFLVTLAAMASDGSTSSDDRFLQLVAWELTELGLLNEITRDICFETAKDLLVSIIDHYPPFVSFILERLKQHQILPVDSLAFYKDLPLHQWQPTLKDFQLLRDWLLNDTLDSVRHQLAVTVLTRLNWALEDVPKRPFLGTAFHQQTALLLTEVVSVHGRVPVPSAVPVLASNFLSDSVQFLTSFSRSWNSSSLVQWAWHLVLKLRLHILDCFPDHLVWILHHPQNAFRTVRQLKEDPHLLVLRQSPTPFSCFVALSMTNAGHSIPEFCSVGIDLLYTLSFADQHRPVVAILNHLFPLLVTCPDVLYDQGKLLDIIQRLTQADFTYYKRAKNLLATQFPGDVLKMMASLIENTIWKLNGLNLTGAIPIVEIWMNLLTSFPKWNVEKNILYLLDILARTAWMDPVSSQSCRRILSVVLQESDKVHRPSKGLVSRVGNWVSGSSEALGHLDATELILPSPTFPYLSWVVMELEFERQSKMWQFLVVELQPGKVKSIEQSLKTITGFLKIPPIGVNQLCLVRYAQMVVEMSLEHPLLPVVIQRFFCLYFSRTEAMEIGSDSWAVGQRIMTNSSTLSSLLKRLILKWEEGVQLFQNDPIRSSFLQSCCLWVEDVKLLEPHVYLPSLPPNYYPARLLQVFQGSDLWLDLCDFNKILAERQELKESWNKERNIATSIFHKKRRGSLQLNKDTICIRLKSYPEPIRLAQVALQPPFTRLSLAAFQNAGDLRRQLNPHLQEIENCADQFSRRMAELTSWDCHYSELLTELYCSYRSERTMTVKCNGTQSGACTGSAVIKLSCEPWRINSSVRKQLDTNRQEANRLRSEFQDPDVQLLCGAALLLEDCVEQIRASSEPNVLETGAALFYILVELVNEESNSFLPTKQLLSTCLEGLGQRCIAGHPEQCRNLVGLLSSNSNLAGLVAPHFTPSTPDPSSDAIVAFLDSYRLVTTLSKHDSDLILVLLTKFDVRWWLNCKECWPQHRVKLLDIIIIALDSYGPTPVERALAVHEVLRRHFQHVLLHNFPEQYNRVLHLLLKSSEAQSCSPALWCDLINTLGQGFLRFQPESSMEEFRQEVLQYTTQQTLLDVNRMMETAIILSQHFSKERQLHGLYGLYPKYRPYVHVVGCFLLTIGHGLCFATLQIDAGTPSDLLVGHLWTTIRDLYSPWMLPYSQQHVNSNCAAWIQHASSDRTLLLPWIAADSGLASLMASSIMHCINFIHETIPAKQSILSHMLAFYLHGFCHTAIKPHILQVIHQALDTLPWQSFIPTLTDLEQMVRVVGQFLPEVHSFLVSLFVRCSLSSLIVQCKSQPTTCARLLACLLHLHVRLAGEPTAQQNPMMKRILEEACSYPWQYIDANVYDQVLNWYVSTCDPLFVLQPYLERQETASSSNDPLVFRLLQAASGYYIQSSDHIDNSFKRQMFIRSWIRLVALTVSRHRSLIQQHPKAISNATSCLLEFICKNSQPTEYGSAIQEYLTVAVSSSSPIAEALQNSLCQRMNSCPINLSLVETVLRMVTLIGGGHGDLKRVAVMLETALEQYEGTRSFIFGLLPTGGLKELIAVCWQQGCLLSWYCLVTNQGKVEVEDGSYILEQMLSNCKSLSLSEALEPKLCFVYERLMTVWNLVPPDSSPRKTAVKSEWCELLSSWTEENKSWLATIGLGKAPRLSSKGRCLAHVMLCYLQPSGEALDQLEVKWKVNRQNADCKPAIECALDLLKSEIPDGTVLLQTLVPLLYAHPYLSRFIVQA</sequence>
<comment type="caution">
    <text evidence="6">The sequence shown here is derived from an EMBL/GenBank/DDBJ whole genome shotgun (WGS) entry which is preliminary data.</text>
</comment>
<name>A0A8J2S0R0_9CRUS</name>